<sequence length="789" mass="89448">MKDIFMIGNTHYDPVWLWRWDEALSSITATFRSVLQRMEETPDFCYSFSAPAVLEQIEKTNPALFCEIKQRVAEGRWDLAEGWWLQADTNAASGESYVRQGLYGQRYLLQKFGKMSRAAFNIDSFGHCSNLPQILAGCGIEFYCFWRPNQAQYELDAPLFVWEGGAGKSVLAYRVGGDGGEIFTEHFEEDTLKKVAENPDGQDLLVVFGVTDHGGAPTKEAISKIEQYRVTYQDKVQFRFGTVEDYFDRQKGKDLGRIKGEIQVTFIGPYSNFTEIKKNNRLAEYGALNAEKASVLAEKLVGMEYPAEKLRKSWQDILFNQFHDILGGACIEDAYFDARNLHGRSLQTTNEIVTFALQAMTNNIKMPGKNPDNEWNLVVWNLNCAAFCGAIEAEVQWAWEFPWYEGGIELIDELGEKIPCQIIREKSVVPGFRSRFAFTAKIPALGYRSFIVKKTNKPCGHIIPKPVIGAEHGRFRVDVSSGAPALYENGQLLTECFLRPYALEDQCDTWGFNKTVYEDKKQYLTLESAEVTEDGLCLTKLKTTWRFGHSVAEVYYTLYNEHIDCDYRVLWQEKGFALKLELQGRSNHLRCFASSPYGFEARPASEFEKPVGEHISLISENSGFYVAMDSIFAYHFSGSSIGLTLLRNCIFGDLRTRELEKADYRYMGQGETKGRLRVFTQRPKNLAAEATAFNNPPRVLLEANHAGTLKSCDGFFNCDNDALYTTVVKKQEDNDKLVVRSFNPDKDAPQSGTVTLFGKSISVSFLPEEIKTLTEDSEGFHESSMLEED</sequence>
<gene>
    <name evidence="6" type="ORF">H8698_10065</name>
</gene>
<dbReference type="Gene3D" id="2.70.98.30">
    <property type="entry name" value="Golgi alpha-mannosidase II, domain 4"/>
    <property type="match status" value="1"/>
</dbReference>
<dbReference type="GO" id="GO:0046872">
    <property type="term" value="F:metal ion binding"/>
    <property type="evidence" value="ECO:0007669"/>
    <property type="project" value="UniProtKB-KW"/>
</dbReference>
<dbReference type="CDD" id="cd10789">
    <property type="entry name" value="GH38N_AMII_ER_cytosolic"/>
    <property type="match status" value="1"/>
</dbReference>
<dbReference type="EMBL" id="JACRSU010000003">
    <property type="protein sequence ID" value="MBC8541320.1"/>
    <property type="molecule type" value="Genomic_DNA"/>
</dbReference>
<dbReference type="Gene3D" id="3.20.110.10">
    <property type="entry name" value="Glycoside hydrolase 38, N terminal domain"/>
    <property type="match status" value="1"/>
</dbReference>
<keyword evidence="2" id="KW-0479">Metal-binding</keyword>
<dbReference type="InterPro" id="IPR000602">
    <property type="entry name" value="Glyco_hydro_38_N"/>
</dbReference>
<dbReference type="PANTHER" id="PTHR46017">
    <property type="entry name" value="ALPHA-MANNOSIDASE 2C1"/>
    <property type="match status" value="1"/>
</dbReference>
<keyword evidence="3" id="KW-0378">Hydrolase</keyword>
<dbReference type="InterPro" id="IPR028995">
    <property type="entry name" value="Glyco_hydro_57/38_cen_sf"/>
</dbReference>
<dbReference type="Proteomes" id="UP000611762">
    <property type="component" value="Unassembled WGS sequence"/>
</dbReference>
<evidence type="ECO:0000256" key="1">
    <source>
        <dbReference type="ARBA" id="ARBA00009792"/>
    </source>
</evidence>
<dbReference type="Pfam" id="PF01074">
    <property type="entry name" value="Glyco_hydro_38N"/>
    <property type="match status" value="1"/>
</dbReference>
<dbReference type="GO" id="GO:0004559">
    <property type="term" value="F:alpha-mannosidase activity"/>
    <property type="evidence" value="ECO:0007669"/>
    <property type="project" value="InterPro"/>
</dbReference>
<dbReference type="AlphaFoldDB" id="A0A926DQ94"/>
<dbReference type="RefSeq" id="WP_249313369.1">
    <property type="nucleotide sequence ID" value="NZ_JACRSU010000003.1"/>
</dbReference>
<dbReference type="GO" id="GO:0006013">
    <property type="term" value="P:mannose metabolic process"/>
    <property type="evidence" value="ECO:0007669"/>
    <property type="project" value="InterPro"/>
</dbReference>
<name>A0A926DQ94_9FIRM</name>
<organism evidence="6 7">
    <name type="scientific">Congzhengia minquanensis</name>
    <dbReference type="NCBI Taxonomy" id="2763657"/>
    <lineage>
        <taxon>Bacteria</taxon>
        <taxon>Bacillati</taxon>
        <taxon>Bacillota</taxon>
        <taxon>Clostridia</taxon>
        <taxon>Eubacteriales</taxon>
        <taxon>Oscillospiraceae</taxon>
        <taxon>Congzhengia</taxon>
    </lineage>
</organism>
<dbReference type="InterPro" id="IPR011682">
    <property type="entry name" value="Glyco_hydro_38_C"/>
</dbReference>
<keyword evidence="7" id="KW-1185">Reference proteome</keyword>
<proteinExistence type="inferred from homology"/>
<evidence type="ECO:0000259" key="5">
    <source>
        <dbReference type="SMART" id="SM00872"/>
    </source>
</evidence>
<evidence type="ECO:0000256" key="3">
    <source>
        <dbReference type="ARBA" id="ARBA00022801"/>
    </source>
</evidence>
<dbReference type="SUPFAM" id="SSF88713">
    <property type="entry name" value="Glycoside hydrolase/deacetylase"/>
    <property type="match status" value="1"/>
</dbReference>
<protein>
    <submittedName>
        <fullName evidence="6">Alpha-mannosidase</fullName>
    </submittedName>
</protein>
<dbReference type="InterPro" id="IPR037094">
    <property type="entry name" value="Glyco_hydro_38_cen_sf"/>
</dbReference>
<dbReference type="SUPFAM" id="SSF88688">
    <property type="entry name" value="Families 57/38 glycoside transferase middle domain"/>
    <property type="match status" value="1"/>
</dbReference>
<dbReference type="InterPro" id="IPR011330">
    <property type="entry name" value="Glyco_hydro/deAcase_b/a-brl"/>
</dbReference>
<dbReference type="InterPro" id="IPR027291">
    <property type="entry name" value="Glyco_hydro_38_N_sf"/>
</dbReference>
<keyword evidence="4" id="KW-0326">Glycosidase</keyword>
<evidence type="ECO:0000313" key="6">
    <source>
        <dbReference type="EMBL" id="MBC8541320.1"/>
    </source>
</evidence>
<evidence type="ECO:0000256" key="4">
    <source>
        <dbReference type="ARBA" id="ARBA00023295"/>
    </source>
</evidence>
<comment type="similarity">
    <text evidence="1">Belongs to the glycosyl hydrolase 38 family.</text>
</comment>
<dbReference type="Gene3D" id="1.20.1270.50">
    <property type="entry name" value="Glycoside hydrolase family 38, central domain"/>
    <property type="match status" value="1"/>
</dbReference>
<dbReference type="GO" id="GO:0009313">
    <property type="term" value="P:oligosaccharide catabolic process"/>
    <property type="evidence" value="ECO:0007669"/>
    <property type="project" value="TreeGrafter"/>
</dbReference>
<evidence type="ECO:0000256" key="2">
    <source>
        <dbReference type="ARBA" id="ARBA00022723"/>
    </source>
</evidence>
<dbReference type="Pfam" id="PF09261">
    <property type="entry name" value="Alpha-mann_mid"/>
    <property type="match status" value="1"/>
</dbReference>
<accession>A0A926DQ94</accession>
<dbReference type="SMART" id="SM00872">
    <property type="entry name" value="Alpha-mann_mid"/>
    <property type="match status" value="1"/>
</dbReference>
<evidence type="ECO:0000313" key="7">
    <source>
        <dbReference type="Proteomes" id="UP000611762"/>
    </source>
</evidence>
<feature type="domain" description="Glycoside hydrolase family 38 central" evidence="5">
    <location>
        <begin position="269"/>
        <end position="342"/>
    </location>
</feature>
<dbReference type="PANTHER" id="PTHR46017:SF1">
    <property type="entry name" value="ALPHA-MANNOSIDASE 2C1"/>
    <property type="match status" value="1"/>
</dbReference>
<dbReference type="SUPFAM" id="SSF74650">
    <property type="entry name" value="Galactose mutarotase-like"/>
    <property type="match status" value="1"/>
</dbReference>
<dbReference type="InterPro" id="IPR011013">
    <property type="entry name" value="Gal_mutarotase_sf_dom"/>
</dbReference>
<dbReference type="GO" id="GO:0030246">
    <property type="term" value="F:carbohydrate binding"/>
    <property type="evidence" value="ECO:0007669"/>
    <property type="project" value="InterPro"/>
</dbReference>
<dbReference type="Pfam" id="PF07748">
    <property type="entry name" value="Glyco_hydro_38C"/>
    <property type="match status" value="1"/>
</dbReference>
<dbReference type="InterPro" id="IPR015341">
    <property type="entry name" value="Glyco_hydro_38_cen"/>
</dbReference>
<comment type="caution">
    <text evidence="6">The sequence shown here is derived from an EMBL/GenBank/DDBJ whole genome shotgun (WGS) entry which is preliminary data.</text>
</comment>
<reference evidence="6" key="1">
    <citation type="submission" date="2020-08" db="EMBL/GenBank/DDBJ databases">
        <title>Genome public.</title>
        <authorList>
            <person name="Liu C."/>
            <person name="Sun Q."/>
        </authorList>
    </citation>
    <scope>NUCLEOTIDE SEQUENCE</scope>
    <source>
        <strain evidence="6">H8</strain>
    </source>
</reference>